<dbReference type="AlphaFoldDB" id="A0A1Q9R8V8"/>
<comment type="caution">
    <text evidence="1">The sequence shown here is derived from an EMBL/GenBank/DDBJ whole genome shotgun (WGS) entry which is preliminary data.</text>
</comment>
<dbReference type="EMBL" id="MKZO01000011">
    <property type="protein sequence ID" value="OLS63771.1"/>
    <property type="molecule type" value="Genomic_DNA"/>
</dbReference>
<dbReference type="Proteomes" id="UP000186736">
    <property type="component" value="Unassembled WGS sequence"/>
</dbReference>
<name>A0A1Q9R8V8_PSEPU</name>
<sequence>MTSINPTNSARRLRLVPSTAIEPALPACNTLTPELAEKLAAVNSVSRGLRTAGVRIEATVVLDLTIFIKAESADSLAAAFRQQWQGVCWRTVGKQTRNTVTIHGVRVVWFTPVKEQDQ</sequence>
<reference evidence="1 2" key="1">
    <citation type="submission" date="2016-10" db="EMBL/GenBank/DDBJ databases">
        <title>Genome Sequence of Pseudomonas putida GM4FR.</title>
        <authorList>
            <person name="Poehlein A."/>
            <person name="Wemheuer F."/>
            <person name="Hollensteiner J."/>
            <person name="Wemheuer B."/>
        </authorList>
    </citation>
    <scope>NUCLEOTIDE SEQUENCE [LARGE SCALE GENOMIC DNA]</scope>
    <source>
        <strain evidence="1 2">GM4FR</strain>
    </source>
</reference>
<accession>A0A1Q9R8V8</accession>
<protein>
    <submittedName>
        <fullName evidence="1">Uncharacterized protein</fullName>
    </submittedName>
</protein>
<organism evidence="1 2">
    <name type="scientific">Pseudomonas putida</name>
    <name type="common">Arthrobacter siderocapsulatus</name>
    <dbReference type="NCBI Taxonomy" id="303"/>
    <lineage>
        <taxon>Bacteria</taxon>
        <taxon>Pseudomonadati</taxon>
        <taxon>Pseudomonadota</taxon>
        <taxon>Gammaproteobacteria</taxon>
        <taxon>Pseudomonadales</taxon>
        <taxon>Pseudomonadaceae</taxon>
        <taxon>Pseudomonas</taxon>
    </lineage>
</organism>
<gene>
    <name evidence="1" type="ORF">PSEMO_13380</name>
</gene>
<evidence type="ECO:0000313" key="2">
    <source>
        <dbReference type="Proteomes" id="UP000186736"/>
    </source>
</evidence>
<proteinExistence type="predicted"/>
<dbReference type="RefSeq" id="WP_009405484.1">
    <property type="nucleotide sequence ID" value="NZ_MKZO01000011.1"/>
</dbReference>
<evidence type="ECO:0000313" key="1">
    <source>
        <dbReference type="EMBL" id="OLS63771.1"/>
    </source>
</evidence>